<proteinExistence type="predicted"/>
<dbReference type="InterPro" id="IPR011032">
    <property type="entry name" value="GroES-like_sf"/>
</dbReference>
<accession>X1DIK4</accession>
<protein>
    <submittedName>
        <fullName evidence="1">Uncharacterized protein</fullName>
    </submittedName>
</protein>
<dbReference type="AlphaFoldDB" id="X1DIK4"/>
<organism evidence="1">
    <name type="scientific">marine sediment metagenome</name>
    <dbReference type="NCBI Taxonomy" id="412755"/>
    <lineage>
        <taxon>unclassified sequences</taxon>
        <taxon>metagenomes</taxon>
        <taxon>ecological metagenomes</taxon>
    </lineage>
</organism>
<comment type="caution">
    <text evidence="1">The sequence shown here is derived from an EMBL/GenBank/DDBJ whole genome shotgun (WGS) entry which is preliminary data.</text>
</comment>
<dbReference type="EMBL" id="BARU01003124">
    <property type="protein sequence ID" value="GAH20721.1"/>
    <property type="molecule type" value="Genomic_DNA"/>
</dbReference>
<dbReference type="SUPFAM" id="SSF50129">
    <property type="entry name" value="GroES-like"/>
    <property type="match status" value="1"/>
</dbReference>
<sequence>MNQAYDDGYIYYPGLTAFPVTLGHEFAGEIVEV</sequence>
<reference evidence="1" key="1">
    <citation type="journal article" date="2014" name="Front. Microbiol.">
        <title>High frequency of phylogenetically diverse reductive dehalogenase-homologous genes in deep subseafloor sedimentary metagenomes.</title>
        <authorList>
            <person name="Kawai M."/>
            <person name="Futagami T."/>
            <person name="Toyoda A."/>
            <person name="Takaki Y."/>
            <person name="Nishi S."/>
            <person name="Hori S."/>
            <person name="Arai W."/>
            <person name="Tsubouchi T."/>
            <person name="Morono Y."/>
            <person name="Uchiyama I."/>
            <person name="Ito T."/>
            <person name="Fujiyama A."/>
            <person name="Inagaki F."/>
            <person name="Takami H."/>
        </authorList>
    </citation>
    <scope>NUCLEOTIDE SEQUENCE</scope>
    <source>
        <strain evidence="1">Expedition CK06-06</strain>
    </source>
</reference>
<feature type="non-terminal residue" evidence="1">
    <location>
        <position position="33"/>
    </location>
</feature>
<evidence type="ECO:0000313" key="1">
    <source>
        <dbReference type="EMBL" id="GAH20721.1"/>
    </source>
</evidence>
<gene>
    <name evidence="1" type="ORF">S03H2_06943</name>
</gene>
<dbReference type="Gene3D" id="3.90.180.10">
    <property type="entry name" value="Medium-chain alcohol dehydrogenases, catalytic domain"/>
    <property type="match status" value="1"/>
</dbReference>
<name>X1DIK4_9ZZZZ</name>